<dbReference type="GO" id="GO:0032259">
    <property type="term" value="P:methylation"/>
    <property type="evidence" value="ECO:0007669"/>
    <property type="project" value="UniProtKB-KW"/>
</dbReference>
<dbReference type="PANTHER" id="PTHR12773">
    <property type="entry name" value="UPF0315 PROTEIN-RELATED"/>
    <property type="match status" value="1"/>
</dbReference>
<reference evidence="2 3" key="1">
    <citation type="submission" date="2024-03" db="EMBL/GenBank/DDBJ databases">
        <title>Aureococcus anophagefferens CCMP1851 and Kratosvirus quantuckense: Draft genome of a second virus-susceptible host strain in the model system.</title>
        <authorList>
            <person name="Chase E."/>
            <person name="Truchon A.R."/>
            <person name="Schepens W."/>
            <person name="Wilhelm S.W."/>
        </authorList>
    </citation>
    <scope>NUCLEOTIDE SEQUENCE [LARGE SCALE GENOMIC DNA]</scope>
    <source>
        <strain evidence="2 3">CCMP1851</strain>
    </source>
</reference>
<keyword evidence="3" id="KW-1185">Reference proteome</keyword>
<accession>A0ABR1GAG6</accession>
<gene>
    <name evidence="2" type="primary">TRMT112</name>
    <name evidence="2" type="ORF">SO694_00007211</name>
</gene>
<proteinExistence type="inferred from homology"/>
<keyword evidence="2" id="KW-0808">Transferase</keyword>
<comment type="similarity">
    <text evidence="1">Belongs to the TRM112 family.</text>
</comment>
<dbReference type="PANTHER" id="PTHR12773:SF0">
    <property type="entry name" value="MULTIFUNCTIONAL METHYLTRANSFERASE SUBUNIT TRM112-LIKE PROTEIN"/>
    <property type="match status" value="1"/>
</dbReference>
<keyword evidence="2" id="KW-0489">Methyltransferase</keyword>
<dbReference type="GO" id="GO:0008168">
    <property type="term" value="F:methyltransferase activity"/>
    <property type="evidence" value="ECO:0007669"/>
    <property type="project" value="UniProtKB-KW"/>
</dbReference>
<evidence type="ECO:0000313" key="2">
    <source>
        <dbReference type="EMBL" id="KAK7250290.1"/>
    </source>
</evidence>
<dbReference type="SUPFAM" id="SSF158997">
    <property type="entry name" value="Trm112p-like"/>
    <property type="match status" value="1"/>
</dbReference>
<dbReference type="InterPro" id="IPR039127">
    <property type="entry name" value="Trm112"/>
</dbReference>
<comment type="caution">
    <text evidence="2">The sequence shown here is derived from an EMBL/GenBank/DDBJ whole genome shotgun (WGS) entry which is preliminary data.</text>
</comment>
<dbReference type="Pfam" id="PF03966">
    <property type="entry name" value="Trm112p"/>
    <property type="match status" value="1"/>
</dbReference>
<dbReference type="EMBL" id="JBBJCI010000037">
    <property type="protein sequence ID" value="KAK7250290.1"/>
    <property type="molecule type" value="Genomic_DNA"/>
</dbReference>
<dbReference type="Gene3D" id="2.20.25.10">
    <property type="match status" value="1"/>
</dbReference>
<evidence type="ECO:0000313" key="3">
    <source>
        <dbReference type="Proteomes" id="UP001363151"/>
    </source>
</evidence>
<sequence>MRLLTLNTLKCTRKDVTDGRLRLVATKVEVRQNSEFDAEFLEHVLPTLEWPSLVASASTVGVTLPPALDDALRSDEAFLRALQHVLFDVHVIEGQLVCEESGQTFPIEEGRPNMMLDEGLL</sequence>
<protein>
    <submittedName>
        <fullName evidence="2">Peptidyl-glutamine methylase</fullName>
    </submittedName>
</protein>
<evidence type="ECO:0000256" key="1">
    <source>
        <dbReference type="ARBA" id="ARBA00007980"/>
    </source>
</evidence>
<name>A0ABR1GAG6_AURAN</name>
<dbReference type="InterPro" id="IPR005651">
    <property type="entry name" value="Trm112-like"/>
</dbReference>
<organism evidence="2 3">
    <name type="scientific">Aureococcus anophagefferens</name>
    <name type="common">Harmful bloom alga</name>
    <dbReference type="NCBI Taxonomy" id="44056"/>
    <lineage>
        <taxon>Eukaryota</taxon>
        <taxon>Sar</taxon>
        <taxon>Stramenopiles</taxon>
        <taxon>Ochrophyta</taxon>
        <taxon>Pelagophyceae</taxon>
        <taxon>Pelagomonadales</taxon>
        <taxon>Pelagomonadaceae</taxon>
        <taxon>Aureococcus</taxon>
    </lineage>
</organism>
<dbReference type="Proteomes" id="UP001363151">
    <property type="component" value="Unassembled WGS sequence"/>
</dbReference>